<feature type="transmembrane region" description="Helical" evidence="5">
    <location>
        <begin position="277"/>
        <end position="297"/>
    </location>
</feature>
<dbReference type="InterPro" id="IPR025966">
    <property type="entry name" value="OppC_N"/>
</dbReference>
<evidence type="ECO:0000256" key="3">
    <source>
        <dbReference type="ARBA" id="ARBA00022989"/>
    </source>
</evidence>
<dbReference type="RefSeq" id="WP_109606492.1">
    <property type="nucleotide sequence ID" value="NZ_JAMHJO010000005.1"/>
</dbReference>
<comment type="caution">
    <text evidence="7">The sequence shown here is derived from an EMBL/GenBank/DDBJ whole genome shotgun (WGS) entry which is preliminary data.</text>
</comment>
<evidence type="ECO:0000256" key="5">
    <source>
        <dbReference type="RuleBase" id="RU363032"/>
    </source>
</evidence>
<dbReference type="InterPro" id="IPR000515">
    <property type="entry name" value="MetI-like"/>
</dbReference>
<dbReference type="AlphaFoldDB" id="A0AA45C4M6"/>
<sequence length="366" mass="41518">MSKKKTINKYTASQGQLIWWSFKKHKLAMLALIVLIIMYVTVIFSQFVAPYGKSTRFSSHQYAPPQMMKFYDEKDGFSFRPFVYGYKKEFDMETFRRTYKLDKTVKYPVYFFVKGEPYKLWNLIETDIHLFGTKEGQIFLFGTDRLGRDIFSRVIYGSTISLTIGLIGVFLTFIIGVTLGSISGYYGGWLDTIIQRMIEVLISIPQIPLWMALAAAMPRDWPILKVYFSIVIILSLVGWGGLARVVRGKFLSLRNEEFVMAAKYAGASDFWVITKHLIPSFMSYIIVSITLSIPGMILGETGLSFLGLGLQAPAVSWGVLLQDAQNLTAIAHHPWLLIPGLYVVITVLMFNFLGDGIRDAADPYSM</sequence>
<proteinExistence type="inferred from homology"/>
<feature type="transmembrane region" description="Helical" evidence="5">
    <location>
        <begin position="303"/>
        <end position="321"/>
    </location>
</feature>
<evidence type="ECO:0000256" key="1">
    <source>
        <dbReference type="ARBA" id="ARBA00004141"/>
    </source>
</evidence>
<dbReference type="PANTHER" id="PTHR43839:SF3">
    <property type="entry name" value="OLIGOPEPTIDE ABC TRANSPORTER, PERMEASE PROTEIN"/>
    <property type="match status" value="1"/>
</dbReference>
<feature type="transmembrane region" description="Helical" evidence="5">
    <location>
        <begin position="198"/>
        <end position="217"/>
    </location>
</feature>
<feature type="transmembrane region" description="Helical" evidence="5">
    <location>
        <begin position="223"/>
        <end position="246"/>
    </location>
</feature>
<comment type="similarity">
    <text evidence="5">Belongs to the binding-protein-dependent transport system permease family.</text>
</comment>
<keyword evidence="8" id="KW-1185">Reference proteome</keyword>
<dbReference type="EMBL" id="QGGI01000028">
    <property type="protein sequence ID" value="PWJ86892.1"/>
    <property type="molecule type" value="Genomic_DNA"/>
</dbReference>
<dbReference type="InterPro" id="IPR035906">
    <property type="entry name" value="MetI-like_sf"/>
</dbReference>
<dbReference type="PANTHER" id="PTHR43839">
    <property type="entry name" value="OPPC IN A BINDING PROTEIN-DEPENDENT TRANSPORT SYSTEM"/>
    <property type="match status" value="1"/>
</dbReference>
<keyword evidence="3 5" id="KW-1133">Transmembrane helix</keyword>
<keyword evidence="2 5" id="KW-0812">Transmembrane</keyword>
<reference evidence="7 8" key="1">
    <citation type="submission" date="2018-05" db="EMBL/GenBank/DDBJ databases">
        <title>Genomic Encyclopedia of Type Strains, Phase IV (KMG-IV): sequencing the most valuable type-strain genomes for metagenomic binning, comparative biology and taxonomic classification.</title>
        <authorList>
            <person name="Goeker M."/>
        </authorList>
    </citation>
    <scope>NUCLEOTIDE SEQUENCE [LARGE SCALE GENOMIC DNA]</scope>
    <source>
        <strain evidence="7 8">DSM 24906</strain>
    </source>
</reference>
<accession>A0AA45C4M6</accession>
<evidence type="ECO:0000259" key="6">
    <source>
        <dbReference type="PROSITE" id="PS50928"/>
    </source>
</evidence>
<feature type="transmembrane region" description="Helical" evidence="5">
    <location>
        <begin position="160"/>
        <end position="186"/>
    </location>
</feature>
<evidence type="ECO:0000256" key="2">
    <source>
        <dbReference type="ARBA" id="ARBA00022692"/>
    </source>
</evidence>
<dbReference type="Gene3D" id="1.10.3720.10">
    <property type="entry name" value="MetI-like"/>
    <property type="match status" value="1"/>
</dbReference>
<feature type="transmembrane region" description="Helical" evidence="5">
    <location>
        <begin position="27"/>
        <end position="49"/>
    </location>
</feature>
<keyword evidence="5" id="KW-0813">Transport</keyword>
<feature type="transmembrane region" description="Helical" evidence="5">
    <location>
        <begin position="333"/>
        <end position="353"/>
    </location>
</feature>
<keyword evidence="4 5" id="KW-0472">Membrane</keyword>
<protein>
    <submittedName>
        <fullName evidence="7">Peptide/nickel transport system permease protein</fullName>
    </submittedName>
</protein>
<gene>
    <name evidence="7" type="ORF">C7380_1286</name>
</gene>
<feature type="domain" description="ABC transmembrane type-1" evidence="6">
    <location>
        <begin position="158"/>
        <end position="354"/>
    </location>
</feature>
<evidence type="ECO:0000313" key="8">
    <source>
        <dbReference type="Proteomes" id="UP000245921"/>
    </source>
</evidence>
<dbReference type="Pfam" id="PF00528">
    <property type="entry name" value="BPD_transp_1"/>
    <property type="match status" value="1"/>
</dbReference>
<evidence type="ECO:0000313" key="7">
    <source>
        <dbReference type="EMBL" id="PWJ86892.1"/>
    </source>
</evidence>
<comment type="subcellular location">
    <subcellularLocation>
        <location evidence="5">Cell membrane</location>
        <topology evidence="5">Multi-pass membrane protein</topology>
    </subcellularLocation>
    <subcellularLocation>
        <location evidence="1">Membrane</location>
        <topology evidence="1">Multi-pass membrane protein</topology>
    </subcellularLocation>
</comment>
<organism evidence="7 8">
    <name type="scientific">Oceanotoga teriensis</name>
    <dbReference type="NCBI Taxonomy" id="515440"/>
    <lineage>
        <taxon>Bacteria</taxon>
        <taxon>Thermotogati</taxon>
        <taxon>Thermotogota</taxon>
        <taxon>Thermotogae</taxon>
        <taxon>Petrotogales</taxon>
        <taxon>Petrotogaceae</taxon>
        <taxon>Oceanotoga</taxon>
    </lineage>
</organism>
<evidence type="ECO:0000256" key="4">
    <source>
        <dbReference type="ARBA" id="ARBA00023136"/>
    </source>
</evidence>
<dbReference type="SUPFAM" id="SSF161098">
    <property type="entry name" value="MetI-like"/>
    <property type="match status" value="1"/>
</dbReference>
<dbReference type="GO" id="GO:0055085">
    <property type="term" value="P:transmembrane transport"/>
    <property type="evidence" value="ECO:0007669"/>
    <property type="project" value="InterPro"/>
</dbReference>
<dbReference type="PROSITE" id="PS50928">
    <property type="entry name" value="ABC_TM1"/>
    <property type="match status" value="1"/>
</dbReference>
<dbReference type="Proteomes" id="UP000245921">
    <property type="component" value="Unassembled WGS sequence"/>
</dbReference>
<name>A0AA45C4M6_9BACT</name>
<dbReference type="CDD" id="cd06261">
    <property type="entry name" value="TM_PBP2"/>
    <property type="match status" value="1"/>
</dbReference>
<dbReference type="Pfam" id="PF12911">
    <property type="entry name" value="OppC_N"/>
    <property type="match status" value="1"/>
</dbReference>
<dbReference type="GO" id="GO:0005886">
    <property type="term" value="C:plasma membrane"/>
    <property type="evidence" value="ECO:0007669"/>
    <property type="project" value="UniProtKB-SubCell"/>
</dbReference>